<dbReference type="PANTHER" id="PTHR10000">
    <property type="entry name" value="PHOSPHOSERINE PHOSPHATASE"/>
    <property type="match status" value="1"/>
</dbReference>
<dbReference type="Proteomes" id="UP000727993">
    <property type="component" value="Unassembled WGS sequence"/>
</dbReference>
<evidence type="ECO:0000313" key="1">
    <source>
        <dbReference type="EMBL" id="MBK9295976.1"/>
    </source>
</evidence>
<reference evidence="1 2" key="1">
    <citation type="submission" date="2020-10" db="EMBL/GenBank/DDBJ databases">
        <title>Connecting structure to function with the recovery of over 1000 high-quality activated sludge metagenome-assembled genomes encoding full-length rRNA genes using long-read sequencing.</title>
        <authorList>
            <person name="Singleton C.M."/>
            <person name="Petriglieri F."/>
            <person name="Kristensen J.M."/>
            <person name="Kirkegaard R.H."/>
            <person name="Michaelsen T.Y."/>
            <person name="Andersen M.H."/>
            <person name="Karst S.M."/>
            <person name="Dueholm M.S."/>
            <person name="Nielsen P.H."/>
            <person name="Albertsen M."/>
        </authorList>
    </citation>
    <scope>NUCLEOTIDE SEQUENCE [LARGE SCALE GENOMIC DNA]</scope>
    <source>
        <strain evidence="1">Lyne_18-Q3-R50-59_MAXAC.006</strain>
    </source>
</reference>
<dbReference type="SUPFAM" id="SSF56784">
    <property type="entry name" value="HAD-like"/>
    <property type="match status" value="1"/>
</dbReference>
<dbReference type="InterPro" id="IPR006379">
    <property type="entry name" value="HAD-SF_hydro_IIB"/>
</dbReference>
<dbReference type="InterPro" id="IPR023214">
    <property type="entry name" value="HAD_sf"/>
</dbReference>
<protein>
    <submittedName>
        <fullName evidence="1">HAD family phosphatase</fullName>
    </submittedName>
</protein>
<dbReference type="GO" id="GO:0000287">
    <property type="term" value="F:magnesium ion binding"/>
    <property type="evidence" value="ECO:0007669"/>
    <property type="project" value="TreeGrafter"/>
</dbReference>
<dbReference type="NCBIfam" id="TIGR01484">
    <property type="entry name" value="HAD-SF-IIB"/>
    <property type="match status" value="1"/>
</dbReference>
<dbReference type="GO" id="GO:0005829">
    <property type="term" value="C:cytosol"/>
    <property type="evidence" value="ECO:0007669"/>
    <property type="project" value="TreeGrafter"/>
</dbReference>
<comment type="caution">
    <text evidence="1">The sequence shown here is derived from an EMBL/GenBank/DDBJ whole genome shotgun (WGS) entry which is preliminary data.</text>
</comment>
<dbReference type="InterPro" id="IPR000150">
    <property type="entry name" value="Cof"/>
</dbReference>
<dbReference type="GO" id="GO:0016791">
    <property type="term" value="F:phosphatase activity"/>
    <property type="evidence" value="ECO:0007669"/>
    <property type="project" value="TreeGrafter"/>
</dbReference>
<dbReference type="PANTHER" id="PTHR10000:SF8">
    <property type="entry name" value="HAD SUPERFAMILY HYDROLASE-LIKE, TYPE 3"/>
    <property type="match status" value="1"/>
</dbReference>
<sequence length="269" mass="29055">MTPSPRSQSWSVVASDLDGTLLDSGRGVTKRTAKAVERVRRNDGRFLMVTGRPVRWITQIVEQLGTTDPVIALNGAVVWDPVSGDVLSSRPLDLELVIDLVERLSEQDPDLCWAIERPLGYARSPEFAPGHNADGSEIAPIDELLTGELTKLLGRSHNFSPERFERIRALVGDAAQVTHSGNEALIEIAAPGVHKAATLASLVDGWALSPDDVIAFGDQVNDEEMLAWAGWGVAMGNAAPHVQRLADEVTLSNDQAGVARILEREFPTA</sequence>
<dbReference type="Pfam" id="PF08282">
    <property type="entry name" value="Hydrolase_3"/>
    <property type="match status" value="1"/>
</dbReference>
<dbReference type="InterPro" id="IPR036412">
    <property type="entry name" value="HAD-like_sf"/>
</dbReference>
<gene>
    <name evidence="1" type="ORF">IPN02_03685</name>
</gene>
<dbReference type="Gene3D" id="3.40.50.1000">
    <property type="entry name" value="HAD superfamily/HAD-like"/>
    <property type="match status" value="1"/>
</dbReference>
<dbReference type="CDD" id="cd07516">
    <property type="entry name" value="HAD_Pase"/>
    <property type="match status" value="1"/>
</dbReference>
<dbReference type="Gene3D" id="3.30.1240.10">
    <property type="match status" value="1"/>
</dbReference>
<accession>A0A936TC10</accession>
<dbReference type="SFLD" id="SFLDG01140">
    <property type="entry name" value="C2.B:_Phosphomannomutase_and_P"/>
    <property type="match status" value="1"/>
</dbReference>
<dbReference type="SFLD" id="SFLDS00003">
    <property type="entry name" value="Haloacid_Dehalogenase"/>
    <property type="match status" value="1"/>
</dbReference>
<organism evidence="1 2">
    <name type="scientific">Candidatus Neomicrothrix subdominans</name>
    <dbReference type="NCBI Taxonomy" id="2954438"/>
    <lineage>
        <taxon>Bacteria</taxon>
        <taxon>Bacillati</taxon>
        <taxon>Actinomycetota</taxon>
        <taxon>Acidimicrobiia</taxon>
        <taxon>Acidimicrobiales</taxon>
        <taxon>Microthrixaceae</taxon>
        <taxon>Candidatus Neomicrothrix</taxon>
    </lineage>
</organism>
<dbReference type="NCBIfam" id="TIGR00099">
    <property type="entry name" value="Cof-subfamily"/>
    <property type="match status" value="1"/>
</dbReference>
<dbReference type="EMBL" id="JADJZA010000001">
    <property type="protein sequence ID" value="MBK9295976.1"/>
    <property type="molecule type" value="Genomic_DNA"/>
</dbReference>
<evidence type="ECO:0000313" key="2">
    <source>
        <dbReference type="Proteomes" id="UP000727993"/>
    </source>
</evidence>
<proteinExistence type="predicted"/>
<dbReference type="PROSITE" id="PS01229">
    <property type="entry name" value="COF_2"/>
    <property type="match status" value="1"/>
</dbReference>
<name>A0A936TC10_9ACTN</name>
<dbReference type="AlphaFoldDB" id="A0A936TC10"/>